<keyword evidence="2" id="KW-0812">Transmembrane</keyword>
<evidence type="ECO:0000256" key="1">
    <source>
        <dbReference type="SAM" id="MobiDB-lite"/>
    </source>
</evidence>
<evidence type="ECO:0000313" key="4">
    <source>
        <dbReference type="Proteomes" id="UP000265663"/>
    </source>
</evidence>
<dbReference type="Proteomes" id="UP000265663">
    <property type="component" value="Unassembled WGS sequence"/>
</dbReference>
<name>A0A3M7M2R4_9PLEO</name>
<reference evidence="3 4" key="1">
    <citation type="journal article" date="2014" name="PLoS ONE">
        <title>De novo Genome Assembly of the Fungal Plant Pathogen Pyrenophora semeniperda.</title>
        <authorList>
            <person name="Soliai M.M."/>
            <person name="Meyer S.E."/>
            <person name="Udall J.A."/>
            <person name="Elzinga D.E."/>
            <person name="Hermansen R.A."/>
            <person name="Bodily P.M."/>
            <person name="Hart A.A."/>
            <person name="Coleman C.E."/>
        </authorList>
    </citation>
    <scope>NUCLEOTIDE SEQUENCE [LARGE SCALE GENOMIC DNA]</scope>
    <source>
        <strain evidence="3 4">CCB06</strain>
        <tissue evidence="3">Mycelium</tissue>
    </source>
</reference>
<keyword evidence="2" id="KW-1133">Transmembrane helix</keyword>
<keyword evidence="2" id="KW-0472">Membrane</keyword>
<gene>
    <name evidence="3" type="ORF">GMOD_00002678</name>
</gene>
<evidence type="ECO:0000313" key="3">
    <source>
        <dbReference type="EMBL" id="RMZ68817.1"/>
    </source>
</evidence>
<proteinExistence type="predicted"/>
<feature type="region of interest" description="Disordered" evidence="1">
    <location>
        <begin position="59"/>
        <end position="90"/>
    </location>
</feature>
<organism evidence="3 4">
    <name type="scientific">Pyrenophora seminiperda CCB06</name>
    <dbReference type="NCBI Taxonomy" id="1302712"/>
    <lineage>
        <taxon>Eukaryota</taxon>
        <taxon>Fungi</taxon>
        <taxon>Dikarya</taxon>
        <taxon>Ascomycota</taxon>
        <taxon>Pezizomycotina</taxon>
        <taxon>Dothideomycetes</taxon>
        <taxon>Pleosporomycetidae</taxon>
        <taxon>Pleosporales</taxon>
        <taxon>Pleosporineae</taxon>
        <taxon>Pleosporaceae</taxon>
        <taxon>Pyrenophora</taxon>
    </lineage>
</organism>
<sequence length="90" mass="10193">MLPRLPLCLYTPIIFPQSFKFGLAPFIPKSDPLRSILILWLSFIFFLNHYNILPPKYTHSQGSTGDGHSHARSAALVHPSSEPHTQKPKQ</sequence>
<dbReference type="AlphaFoldDB" id="A0A3M7M2R4"/>
<protein>
    <submittedName>
        <fullName evidence="3">Uncharacterized protein</fullName>
    </submittedName>
</protein>
<keyword evidence="4" id="KW-1185">Reference proteome</keyword>
<accession>A0A3M7M2R4</accession>
<feature type="transmembrane region" description="Helical" evidence="2">
    <location>
        <begin position="33"/>
        <end position="53"/>
    </location>
</feature>
<evidence type="ECO:0000256" key="2">
    <source>
        <dbReference type="SAM" id="Phobius"/>
    </source>
</evidence>
<dbReference type="EMBL" id="KE747817">
    <property type="protein sequence ID" value="RMZ68817.1"/>
    <property type="molecule type" value="Genomic_DNA"/>
</dbReference>